<keyword evidence="1" id="KW-1133">Transmembrane helix</keyword>
<keyword evidence="3" id="KW-1185">Reference proteome</keyword>
<evidence type="ECO:0000256" key="1">
    <source>
        <dbReference type="SAM" id="Phobius"/>
    </source>
</evidence>
<organism evidence="2 3">
    <name type="scientific">Pseudomonas phage Noxifer</name>
    <dbReference type="NCBI Taxonomy" id="2006684"/>
    <lineage>
        <taxon>Viruses</taxon>
        <taxon>Duplodnaviria</taxon>
        <taxon>Heunggongvirae</taxon>
        <taxon>Uroviricota</taxon>
        <taxon>Caudoviricetes</taxon>
        <taxon>Chimalliviridae</taxon>
        <taxon>Noxifervirus</taxon>
        <taxon>Noxifervirus noxifer</taxon>
    </lineage>
</organism>
<dbReference type="Proteomes" id="UP000224829">
    <property type="component" value="Segment"/>
</dbReference>
<name>A0A1Y0SV14_9CAUD</name>
<dbReference type="EMBL" id="MF063068">
    <property type="protein sequence ID" value="ARV77351.1"/>
    <property type="molecule type" value="Genomic_DNA"/>
</dbReference>
<reference evidence="2 3" key="1">
    <citation type="submission" date="2017-05" db="EMBL/GenBank/DDBJ databases">
        <authorList>
            <person name="Song R."/>
            <person name="Chenine A.L."/>
            <person name="Ruprecht R.M."/>
        </authorList>
    </citation>
    <scope>NUCLEOTIDE SEQUENCE [LARGE SCALE GENOMIC DNA]</scope>
</reference>
<protein>
    <submittedName>
        <fullName evidence="2">Uncharacterized protein</fullName>
    </submittedName>
</protein>
<gene>
    <name evidence="2" type="ORF">NOXIFER_182</name>
</gene>
<keyword evidence="1" id="KW-0812">Transmembrane</keyword>
<evidence type="ECO:0000313" key="2">
    <source>
        <dbReference type="EMBL" id="ARV77351.1"/>
    </source>
</evidence>
<accession>A0A1Y0SV14</accession>
<evidence type="ECO:0000313" key="3">
    <source>
        <dbReference type="Proteomes" id="UP000224829"/>
    </source>
</evidence>
<keyword evidence="1" id="KW-0472">Membrane</keyword>
<feature type="transmembrane region" description="Helical" evidence="1">
    <location>
        <begin position="12"/>
        <end position="33"/>
    </location>
</feature>
<sequence>MKNDVKEIAKMTGYFMGVVIGLSIVSITVRKVVDAAFD</sequence>
<proteinExistence type="predicted"/>